<protein>
    <submittedName>
        <fullName evidence="6">LysR family transcriptional regulator</fullName>
    </submittedName>
</protein>
<feature type="domain" description="HTH lysR-type" evidence="5">
    <location>
        <begin position="1"/>
        <end position="59"/>
    </location>
</feature>
<comment type="caution">
    <text evidence="6">The sequence shown here is derived from an EMBL/GenBank/DDBJ whole genome shotgun (WGS) entry which is preliminary data.</text>
</comment>
<dbReference type="InterPro" id="IPR058163">
    <property type="entry name" value="LysR-type_TF_proteobact-type"/>
</dbReference>
<gene>
    <name evidence="6" type="ORF">ACFOD3_08380</name>
</gene>
<dbReference type="Pfam" id="PF00126">
    <property type="entry name" value="HTH_1"/>
    <property type="match status" value="1"/>
</dbReference>
<evidence type="ECO:0000256" key="2">
    <source>
        <dbReference type="ARBA" id="ARBA00023015"/>
    </source>
</evidence>
<accession>A0ABV7BTP0</accession>
<dbReference type="PANTHER" id="PTHR30537:SF5">
    <property type="entry name" value="HTH-TYPE TRANSCRIPTIONAL ACTIVATOR TTDR-RELATED"/>
    <property type="match status" value="1"/>
</dbReference>
<proteinExistence type="inferred from homology"/>
<keyword evidence="3" id="KW-0238">DNA-binding</keyword>
<comment type="similarity">
    <text evidence="1">Belongs to the LysR transcriptional regulatory family.</text>
</comment>
<evidence type="ECO:0000256" key="3">
    <source>
        <dbReference type="ARBA" id="ARBA00023125"/>
    </source>
</evidence>
<reference evidence="7" key="1">
    <citation type="journal article" date="2019" name="Int. J. Syst. Evol. Microbiol.">
        <title>The Global Catalogue of Microorganisms (GCM) 10K type strain sequencing project: providing services to taxonomists for standard genome sequencing and annotation.</title>
        <authorList>
            <consortium name="The Broad Institute Genomics Platform"/>
            <consortium name="The Broad Institute Genome Sequencing Center for Infectious Disease"/>
            <person name="Wu L."/>
            <person name="Ma J."/>
        </authorList>
    </citation>
    <scope>NUCLEOTIDE SEQUENCE [LARGE SCALE GENOMIC DNA]</scope>
    <source>
        <strain evidence="7">CGMCC 1.16855</strain>
    </source>
</reference>
<evidence type="ECO:0000256" key="4">
    <source>
        <dbReference type="ARBA" id="ARBA00023163"/>
    </source>
</evidence>
<dbReference type="Pfam" id="PF03466">
    <property type="entry name" value="LysR_substrate"/>
    <property type="match status" value="1"/>
</dbReference>
<dbReference type="PROSITE" id="PS50931">
    <property type="entry name" value="HTH_LYSR"/>
    <property type="match status" value="1"/>
</dbReference>
<keyword evidence="2" id="KW-0805">Transcription regulation</keyword>
<dbReference type="RefSeq" id="WP_216835983.1">
    <property type="nucleotide sequence ID" value="NZ_JAFNJS010000002.1"/>
</dbReference>
<evidence type="ECO:0000313" key="7">
    <source>
        <dbReference type="Proteomes" id="UP001595420"/>
    </source>
</evidence>
<evidence type="ECO:0000313" key="6">
    <source>
        <dbReference type="EMBL" id="MFC2999908.1"/>
    </source>
</evidence>
<evidence type="ECO:0000256" key="1">
    <source>
        <dbReference type="ARBA" id="ARBA00009437"/>
    </source>
</evidence>
<dbReference type="InterPro" id="IPR000847">
    <property type="entry name" value="LysR_HTH_N"/>
</dbReference>
<organism evidence="6 7">
    <name type="scientific">Falsiroseomonas tokyonensis</name>
    <dbReference type="NCBI Taxonomy" id="430521"/>
    <lineage>
        <taxon>Bacteria</taxon>
        <taxon>Pseudomonadati</taxon>
        <taxon>Pseudomonadota</taxon>
        <taxon>Alphaproteobacteria</taxon>
        <taxon>Acetobacterales</taxon>
        <taxon>Roseomonadaceae</taxon>
        <taxon>Falsiroseomonas</taxon>
    </lineage>
</organism>
<dbReference type="CDD" id="cd08471">
    <property type="entry name" value="PBP2_CrgA_like_2"/>
    <property type="match status" value="1"/>
</dbReference>
<dbReference type="Proteomes" id="UP001595420">
    <property type="component" value="Unassembled WGS sequence"/>
</dbReference>
<dbReference type="InterPro" id="IPR005119">
    <property type="entry name" value="LysR_subst-bd"/>
</dbReference>
<dbReference type="PANTHER" id="PTHR30537">
    <property type="entry name" value="HTH-TYPE TRANSCRIPTIONAL REGULATOR"/>
    <property type="match status" value="1"/>
</dbReference>
<keyword evidence="4" id="KW-0804">Transcription</keyword>
<name>A0ABV7BTP0_9PROT</name>
<dbReference type="EMBL" id="JBHRSB010000002">
    <property type="protein sequence ID" value="MFC2999908.1"/>
    <property type="molecule type" value="Genomic_DNA"/>
</dbReference>
<evidence type="ECO:0000259" key="5">
    <source>
        <dbReference type="PROSITE" id="PS50931"/>
    </source>
</evidence>
<sequence>MDRLDAMRGFLAVADRASFAEAARQLRWSPATTTRAVAMLEAEFGVALFNRTTRAVRLTERGALLADKCRELLAEIESVRSLVRGEDAAPRGTLSVTAPVLFGRLHVLPVAEALGAAHPGLVIRLTFVDRVTHLVEEGFDVAVRIGDLAESALVAVKVAEVHRVVVASPAYLARAGRPNAPAELRQHRIISFDGVGSTDDWRFGPQGQTVVRITPQLSINAADAVIDAVERGQGVARLLSYQVREAVAAGRLCRILAESEPEPVPVSLVYQASRRASPNIQAFVGEARRYFARTRLCLPEPS</sequence>
<keyword evidence="7" id="KW-1185">Reference proteome</keyword>